<accession>A0A0S2DC08</accession>
<dbReference type="AlphaFoldDB" id="A0A0S2DC08"/>
<evidence type="ECO:0000313" key="2">
    <source>
        <dbReference type="EMBL" id="ALN55864.1"/>
    </source>
</evidence>
<dbReference type="PATRIC" id="fig|69.6.peg.501"/>
<protein>
    <submittedName>
        <fullName evidence="2">Uncharacterized protein</fullName>
    </submittedName>
</protein>
<dbReference type="Proteomes" id="UP000061569">
    <property type="component" value="Chromosome"/>
</dbReference>
<name>A0A0S2DC08_LYSEN</name>
<organism evidence="2 3">
    <name type="scientific">Lysobacter enzymogenes</name>
    <dbReference type="NCBI Taxonomy" id="69"/>
    <lineage>
        <taxon>Bacteria</taxon>
        <taxon>Pseudomonadati</taxon>
        <taxon>Pseudomonadota</taxon>
        <taxon>Gammaproteobacteria</taxon>
        <taxon>Lysobacterales</taxon>
        <taxon>Lysobacteraceae</taxon>
        <taxon>Lysobacter</taxon>
    </lineage>
</organism>
<dbReference type="KEGG" id="lez:GLE_0506"/>
<evidence type="ECO:0000256" key="1">
    <source>
        <dbReference type="SAM" id="MobiDB-lite"/>
    </source>
</evidence>
<reference evidence="2 3" key="1">
    <citation type="submission" date="2015-11" db="EMBL/GenBank/DDBJ databases">
        <title>Genome sequences of Lysobacter enzymogenes strain C3 and Lysobacter antibioticus ATCC 29479.</title>
        <authorList>
            <person name="Kobayashi D.Y."/>
        </authorList>
    </citation>
    <scope>NUCLEOTIDE SEQUENCE [LARGE SCALE GENOMIC DNA]</scope>
    <source>
        <strain evidence="2 3">C3</strain>
    </source>
</reference>
<gene>
    <name evidence="2" type="ORF">GLE_0506</name>
</gene>
<feature type="region of interest" description="Disordered" evidence="1">
    <location>
        <begin position="1"/>
        <end position="21"/>
    </location>
</feature>
<sequence>MPPDRGTARGRADARPRRMGEVMHEAGAQAHWTLRLFKAARSRAGIRSQFSGALCHAR</sequence>
<proteinExistence type="predicted"/>
<evidence type="ECO:0000313" key="3">
    <source>
        <dbReference type="Proteomes" id="UP000061569"/>
    </source>
</evidence>
<dbReference type="EMBL" id="CP013140">
    <property type="protein sequence ID" value="ALN55864.1"/>
    <property type="molecule type" value="Genomic_DNA"/>
</dbReference>